<organism evidence="2 3">
    <name type="scientific">Ascobolus immersus RN42</name>
    <dbReference type="NCBI Taxonomy" id="1160509"/>
    <lineage>
        <taxon>Eukaryota</taxon>
        <taxon>Fungi</taxon>
        <taxon>Dikarya</taxon>
        <taxon>Ascomycota</taxon>
        <taxon>Pezizomycotina</taxon>
        <taxon>Pezizomycetes</taxon>
        <taxon>Pezizales</taxon>
        <taxon>Ascobolaceae</taxon>
        <taxon>Ascobolus</taxon>
    </lineage>
</organism>
<sequence>MLFTSSGGWAGLVMLTGVPVGKEGGWVMSRCLSLACLSFGYGLMFRSLLLLLVARFMMPL</sequence>
<keyword evidence="3" id="KW-1185">Reference proteome</keyword>
<dbReference type="AlphaFoldDB" id="A0A3N4HC86"/>
<keyword evidence="1" id="KW-0812">Transmembrane</keyword>
<accession>A0A3N4HC86</accession>
<dbReference type="EMBL" id="ML119888">
    <property type="protein sequence ID" value="RPA71975.1"/>
    <property type="molecule type" value="Genomic_DNA"/>
</dbReference>
<dbReference type="Proteomes" id="UP000275078">
    <property type="component" value="Unassembled WGS sequence"/>
</dbReference>
<evidence type="ECO:0000313" key="3">
    <source>
        <dbReference type="Proteomes" id="UP000275078"/>
    </source>
</evidence>
<feature type="transmembrane region" description="Helical" evidence="1">
    <location>
        <begin position="32"/>
        <end position="54"/>
    </location>
</feature>
<evidence type="ECO:0000256" key="1">
    <source>
        <dbReference type="SAM" id="Phobius"/>
    </source>
</evidence>
<evidence type="ECO:0000313" key="2">
    <source>
        <dbReference type="EMBL" id="RPA71975.1"/>
    </source>
</evidence>
<keyword evidence="1" id="KW-1133">Transmembrane helix</keyword>
<proteinExistence type="predicted"/>
<protein>
    <submittedName>
        <fullName evidence="2">Uncharacterized protein</fullName>
    </submittedName>
</protein>
<keyword evidence="1" id="KW-0472">Membrane</keyword>
<name>A0A3N4HC86_ASCIM</name>
<reference evidence="2 3" key="1">
    <citation type="journal article" date="2018" name="Nat. Ecol. Evol.">
        <title>Pezizomycetes genomes reveal the molecular basis of ectomycorrhizal truffle lifestyle.</title>
        <authorList>
            <person name="Murat C."/>
            <person name="Payen T."/>
            <person name="Noel B."/>
            <person name="Kuo A."/>
            <person name="Morin E."/>
            <person name="Chen J."/>
            <person name="Kohler A."/>
            <person name="Krizsan K."/>
            <person name="Balestrini R."/>
            <person name="Da Silva C."/>
            <person name="Montanini B."/>
            <person name="Hainaut M."/>
            <person name="Levati E."/>
            <person name="Barry K.W."/>
            <person name="Belfiori B."/>
            <person name="Cichocki N."/>
            <person name="Clum A."/>
            <person name="Dockter R.B."/>
            <person name="Fauchery L."/>
            <person name="Guy J."/>
            <person name="Iotti M."/>
            <person name="Le Tacon F."/>
            <person name="Lindquist E.A."/>
            <person name="Lipzen A."/>
            <person name="Malagnac F."/>
            <person name="Mello A."/>
            <person name="Molinier V."/>
            <person name="Miyauchi S."/>
            <person name="Poulain J."/>
            <person name="Riccioni C."/>
            <person name="Rubini A."/>
            <person name="Sitrit Y."/>
            <person name="Splivallo R."/>
            <person name="Traeger S."/>
            <person name="Wang M."/>
            <person name="Zifcakova L."/>
            <person name="Wipf D."/>
            <person name="Zambonelli A."/>
            <person name="Paolocci F."/>
            <person name="Nowrousian M."/>
            <person name="Ottonello S."/>
            <person name="Baldrian P."/>
            <person name="Spatafora J.W."/>
            <person name="Henrissat B."/>
            <person name="Nagy L.G."/>
            <person name="Aury J.M."/>
            <person name="Wincker P."/>
            <person name="Grigoriev I.V."/>
            <person name="Bonfante P."/>
            <person name="Martin F.M."/>
        </authorList>
    </citation>
    <scope>NUCLEOTIDE SEQUENCE [LARGE SCALE GENOMIC DNA]</scope>
    <source>
        <strain evidence="2 3">RN42</strain>
    </source>
</reference>
<gene>
    <name evidence="2" type="ORF">BJ508DRAFT_419716</name>
</gene>